<proteinExistence type="predicted"/>
<dbReference type="KEGG" id="cre:CHLRE_03g187250v5"/>
<protein>
    <recommendedName>
        <fullName evidence="3">DoxX family protein</fullName>
    </recommendedName>
</protein>
<dbReference type="GeneID" id="5717470"/>
<dbReference type="FunCoup" id="A8IRP5">
    <property type="interactions" value="424"/>
</dbReference>
<dbReference type="OrthoDB" id="531005at2759"/>
<dbReference type="HOGENOM" id="CLU_1637815_0_0_1"/>
<organism evidence="1 2">
    <name type="scientific">Chlamydomonas reinhardtii</name>
    <name type="common">Chlamydomonas smithii</name>
    <dbReference type="NCBI Taxonomy" id="3055"/>
    <lineage>
        <taxon>Eukaryota</taxon>
        <taxon>Viridiplantae</taxon>
        <taxon>Chlorophyta</taxon>
        <taxon>core chlorophytes</taxon>
        <taxon>Chlorophyceae</taxon>
        <taxon>CS clade</taxon>
        <taxon>Chlamydomonadales</taxon>
        <taxon>Chlamydomonadaceae</taxon>
        <taxon>Chlamydomonas</taxon>
    </lineage>
</organism>
<dbReference type="Gramene" id="PNW85456">
    <property type="protein sequence ID" value="PNW85456"/>
    <property type="gene ID" value="CHLRE_03g187250v5"/>
</dbReference>
<dbReference type="PANTHER" id="PTHR31474">
    <property type="entry name" value="HR-LIKE LESION-INDUCER"/>
    <property type="match status" value="1"/>
</dbReference>
<gene>
    <name evidence="1" type="ORF">CHLRE_03g187250v5</name>
</gene>
<evidence type="ECO:0008006" key="3">
    <source>
        <dbReference type="Google" id="ProtNLM"/>
    </source>
</evidence>
<dbReference type="EMBL" id="CM008964">
    <property type="protein sequence ID" value="PNW85456.1"/>
    <property type="molecule type" value="Genomic_DNA"/>
</dbReference>
<dbReference type="InterPro" id="IPR008637">
    <property type="entry name" value="HR_lesion"/>
</dbReference>
<dbReference type="InParanoid" id="A8IRP5"/>
<dbReference type="Pfam" id="PF05514">
    <property type="entry name" value="HR_lesion"/>
    <property type="match status" value="1"/>
</dbReference>
<evidence type="ECO:0000313" key="1">
    <source>
        <dbReference type="EMBL" id="PNW85456.1"/>
    </source>
</evidence>
<reference evidence="1 2" key="1">
    <citation type="journal article" date="2007" name="Science">
        <title>The Chlamydomonas genome reveals the evolution of key animal and plant functions.</title>
        <authorList>
            <person name="Merchant S.S."/>
            <person name="Prochnik S.E."/>
            <person name="Vallon O."/>
            <person name="Harris E.H."/>
            <person name="Karpowicz S.J."/>
            <person name="Witman G.B."/>
            <person name="Terry A."/>
            <person name="Salamov A."/>
            <person name="Fritz-Laylin L.K."/>
            <person name="Marechal-Drouard L."/>
            <person name="Marshall W.F."/>
            <person name="Qu L.H."/>
            <person name="Nelson D.R."/>
            <person name="Sanderfoot A.A."/>
            <person name="Spalding M.H."/>
            <person name="Kapitonov V.V."/>
            <person name="Ren Q."/>
            <person name="Ferris P."/>
            <person name="Lindquist E."/>
            <person name="Shapiro H."/>
            <person name="Lucas S.M."/>
            <person name="Grimwood J."/>
            <person name="Schmutz J."/>
            <person name="Cardol P."/>
            <person name="Cerutti H."/>
            <person name="Chanfreau G."/>
            <person name="Chen C.L."/>
            <person name="Cognat V."/>
            <person name="Croft M.T."/>
            <person name="Dent R."/>
            <person name="Dutcher S."/>
            <person name="Fernandez E."/>
            <person name="Fukuzawa H."/>
            <person name="Gonzalez-Ballester D."/>
            <person name="Gonzalez-Halphen D."/>
            <person name="Hallmann A."/>
            <person name="Hanikenne M."/>
            <person name="Hippler M."/>
            <person name="Inwood W."/>
            <person name="Jabbari K."/>
            <person name="Kalanon M."/>
            <person name="Kuras R."/>
            <person name="Lefebvre P.A."/>
            <person name="Lemaire S.D."/>
            <person name="Lobanov A.V."/>
            <person name="Lohr M."/>
            <person name="Manuell A."/>
            <person name="Meier I."/>
            <person name="Mets L."/>
            <person name="Mittag M."/>
            <person name="Mittelmeier T."/>
            <person name="Moroney J.V."/>
            <person name="Moseley J."/>
            <person name="Napoli C."/>
            <person name="Nedelcu A.M."/>
            <person name="Niyogi K."/>
            <person name="Novoselov S.V."/>
            <person name="Paulsen I.T."/>
            <person name="Pazour G."/>
            <person name="Purton S."/>
            <person name="Ral J.P."/>
            <person name="Riano-Pachon D.M."/>
            <person name="Riekhof W."/>
            <person name="Rymarquis L."/>
            <person name="Schroda M."/>
            <person name="Stern D."/>
            <person name="Umen J."/>
            <person name="Willows R."/>
            <person name="Wilson N."/>
            <person name="Zimmer S.L."/>
            <person name="Allmer J."/>
            <person name="Balk J."/>
            <person name="Bisova K."/>
            <person name="Chen C.J."/>
            <person name="Elias M."/>
            <person name="Gendler K."/>
            <person name="Hauser C."/>
            <person name="Lamb M.R."/>
            <person name="Ledford H."/>
            <person name="Long J.C."/>
            <person name="Minagawa J."/>
            <person name="Page M.D."/>
            <person name="Pan J."/>
            <person name="Pootakham W."/>
            <person name="Roje S."/>
            <person name="Rose A."/>
            <person name="Stahlberg E."/>
            <person name="Terauchi A.M."/>
            <person name="Yang P."/>
            <person name="Ball S."/>
            <person name="Bowler C."/>
            <person name="Dieckmann C.L."/>
            <person name="Gladyshev V.N."/>
            <person name="Green P."/>
            <person name="Jorgensen R."/>
            <person name="Mayfield S."/>
            <person name="Mueller-Roeber B."/>
            <person name="Rajamani S."/>
            <person name="Sayre R.T."/>
            <person name="Brokstein P."/>
            <person name="Dubchak I."/>
            <person name="Goodstein D."/>
            <person name="Hornick L."/>
            <person name="Huang Y.W."/>
            <person name="Jhaveri J."/>
            <person name="Luo Y."/>
            <person name="Martinez D."/>
            <person name="Ngau W.C."/>
            <person name="Otillar B."/>
            <person name="Poliakov A."/>
            <person name="Porter A."/>
            <person name="Szajkowski L."/>
            <person name="Werner G."/>
            <person name="Zhou K."/>
            <person name="Grigoriev I.V."/>
            <person name="Rokhsar D.S."/>
            <person name="Grossman A.R."/>
        </authorList>
    </citation>
    <scope>NUCLEOTIDE SEQUENCE [LARGE SCALE GENOMIC DNA]</scope>
    <source>
        <strain evidence="2">CC-503</strain>
    </source>
</reference>
<dbReference type="PANTHER" id="PTHR31474:SF1">
    <property type="entry name" value="EXPRESSED PROTEIN"/>
    <property type="match status" value="1"/>
</dbReference>
<keyword evidence="2" id="KW-1185">Reference proteome</keyword>
<name>A8IRP5_CHLRE</name>
<dbReference type="Proteomes" id="UP000006906">
    <property type="component" value="Chromosome 3"/>
</dbReference>
<dbReference type="PaxDb" id="3055-EDP04339"/>
<dbReference type="RefSeq" id="XP_001691849.1">
    <property type="nucleotide sequence ID" value="XM_001691797.2"/>
</dbReference>
<accession>A8IRP5</accession>
<evidence type="ECO:0000313" key="2">
    <source>
        <dbReference type="Proteomes" id="UP000006906"/>
    </source>
</evidence>
<dbReference type="OMA" id="QFWREEE"/>
<dbReference type="AlphaFoldDB" id="A8IRP5"/>
<sequence length="162" mass="17410">MPKSPLHAPVLVVARFLLAAPFLVSSATTFVLLNNEETRELAVGRAAPTVTALRQLGVELPAQFPADKLAVLLAVMQGLGGFLMVMNHHFGGFLLMLYLLPTTALTQQFWAVDAARTAEQLDVLGRFLQGVGLAGGVLAFMATTDGVPLKVKRPQLHKQHTD</sequence>